<feature type="region of interest" description="Disordered" evidence="1">
    <location>
        <begin position="1"/>
        <end position="25"/>
    </location>
</feature>
<dbReference type="EMBL" id="JBHTAS010000001">
    <property type="protein sequence ID" value="MFC7140071.1"/>
    <property type="molecule type" value="Genomic_DNA"/>
</dbReference>
<proteinExistence type="predicted"/>
<dbReference type="Pfam" id="PF24430">
    <property type="entry name" value="DUF7553"/>
    <property type="match status" value="1"/>
</dbReference>
<protein>
    <submittedName>
        <fullName evidence="2">Uncharacterized protein</fullName>
    </submittedName>
</protein>
<accession>A0ABD5XZK0</accession>
<dbReference type="AlphaFoldDB" id="A0ABD5XZK0"/>
<gene>
    <name evidence="2" type="ORF">ACFQMA_09520</name>
</gene>
<dbReference type="RefSeq" id="WP_274325638.1">
    <property type="nucleotide sequence ID" value="NZ_CP118158.1"/>
</dbReference>
<feature type="compositionally biased region" description="Polar residues" evidence="1">
    <location>
        <begin position="1"/>
        <end position="10"/>
    </location>
</feature>
<organism evidence="2 3">
    <name type="scientific">Halosimplex aquaticum</name>
    <dbReference type="NCBI Taxonomy" id="3026162"/>
    <lineage>
        <taxon>Archaea</taxon>
        <taxon>Methanobacteriati</taxon>
        <taxon>Methanobacteriota</taxon>
        <taxon>Stenosarchaea group</taxon>
        <taxon>Halobacteria</taxon>
        <taxon>Halobacteriales</taxon>
        <taxon>Haloarculaceae</taxon>
        <taxon>Halosimplex</taxon>
    </lineage>
</organism>
<name>A0ABD5XZK0_9EURY</name>
<dbReference type="GeneID" id="78820345"/>
<keyword evidence="3" id="KW-1185">Reference proteome</keyword>
<comment type="caution">
    <text evidence="2">The sequence shown here is derived from an EMBL/GenBank/DDBJ whole genome shotgun (WGS) entry which is preliminary data.</text>
</comment>
<sequence>MTRENLATASDTLESAADATEDDDAAERLDSLADQLDALATRDRDPDHGRLARIENALHDLEDTDVADQVTDAHESVVAFRETVEGV</sequence>
<reference evidence="2 3" key="1">
    <citation type="journal article" date="2019" name="Int. J. Syst. Evol. Microbiol.">
        <title>The Global Catalogue of Microorganisms (GCM) 10K type strain sequencing project: providing services to taxonomists for standard genome sequencing and annotation.</title>
        <authorList>
            <consortium name="The Broad Institute Genomics Platform"/>
            <consortium name="The Broad Institute Genome Sequencing Center for Infectious Disease"/>
            <person name="Wu L."/>
            <person name="Ma J."/>
        </authorList>
    </citation>
    <scope>NUCLEOTIDE SEQUENCE [LARGE SCALE GENOMIC DNA]</scope>
    <source>
        <strain evidence="2 3">XZYJT29</strain>
    </source>
</reference>
<evidence type="ECO:0000313" key="2">
    <source>
        <dbReference type="EMBL" id="MFC7140071.1"/>
    </source>
</evidence>
<evidence type="ECO:0000313" key="3">
    <source>
        <dbReference type="Proteomes" id="UP001596432"/>
    </source>
</evidence>
<dbReference type="InterPro" id="IPR055975">
    <property type="entry name" value="DUF7553"/>
</dbReference>
<dbReference type="Proteomes" id="UP001596432">
    <property type="component" value="Unassembled WGS sequence"/>
</dbReference>
<evidence type="ECO:0000256" key="1">
    <source>
        <dbReference type="SAM" id="MobiDB-lite"/>
    </source>
</evidence>